<keyword evidence="2" id="KW-0732">Signal</keyword>
<feature type="compositionally biased region" description="Pro residues" evidence="1">
    <location>
        <begin position="48"/>
        <end position="58"/>
    </location>
</feature>
<proteinExistence type="predicted"/>
<dbReference type="EMBL" id="BRYB01001403">
    <property type="protein sequence ID" value="GMI24930.1"/>
    <property type="molecule type" value="Genomic_DNA"/>
</dbReference>
<evidence type="ECO:0000256" key="2">
    <source>
        <dbReference type="SAM" id="SignalP"/>
    </source>
</evidence>
<evidence type="ECO:0000256" key="1">
    <source>
        <dbReference type="SAM" id="MobiDB-lite"/>
    </source>
</evidence>
<protein>
    <recommendedName>
        <fullName evidence="5">NAD(P)-binding domain-containing protein</fullName>
    </recommendedName>
</protein>
<organism evidence="3 4">
    <name type="scientific">Tetraparma gracilis</name>
    <dbReference type="NCBI Taxonomy" id="2962635"/>
    <lineage>
        <taxon>Eukaryota</taxon>
        <taxon>Sar</taxon>
        <taxon>Stramenopiles</taxon>
        <taxon>Ochrophyta</taxon>
        <taxon>Bolidophyceae</taxon>
        <taxon>Parmales</taxon>
        <taxon>Triparmaceae</taxon>
        <taxon>Tetraparma</taxon>
    </lineage>
</organism>
<dbReference type="SUPFAM" id="SSF51735">
    <property type="entry name" value="NAD(P)-binding Rossmann-fold domains"/>
    <property type="match status" value="1"/>
</dbReference>
<keyword evidence="4" id="KW-1185">Reference proteome</keyword>
<reference evidence="3 4" key="1">
    <citation type="journal article" date="2023" name="Commun. Biol.">
        <title>Genome analysis of Parmales, the sister group of diatoms, reveals the evolutionary specialization of diatoms from phago-mixotrophs to photoautotrophs.</title>
        <authorList>
            <person name="Ban H."/>
            <person name="Sato S."/>
            <person name="Yoshikawa S."/>
            <person name="Yamada K."/>
            <person name="Nakamura Y."/>
            <person name="Ichinomiya M."/>
            <person name="Sato N."/>
            <person name="Blanc-Mathieu R."/>
            <person name="Endo H."/>
            <person name="Kuwata A."/>
            <person name="Ogata H."/>
        </authorList>
    </citation>
    <scope>NUCLEOTIDE SEQUENCE [LARGE SCALE GENOMIC DNA]</scope>
</reference>
<feature type="compositionally biased region" description="Low complexity" evidence="1">
    <location>
        <begin position="32"/>
        <end position="47"/>
    </location>
</feature>
<feature type="compositionally biased region" description="Pro residues" evidence="1">
    <location>
        <begin position="88"/>
        <end position="97"/>
    </location>
</feature>
<evidence type="ECO:0000313" key="3">
    <source>
        <dbReference type="EMBL" id="GMI24930.1"/>
    </source>
</evidence>
<dbReference type="Proteomes" id="UP001165060">
    <property type="component" value="Unassembled WGS sequence"/>
</dbReference>
<feature type="compositionally biased region" description="Low complexity" evidence="1">
    <location>
        <begin position="59"/>
        <end position="87"/>
    </location>
</feature>
<evidence type="ECO:0008006" key="5">
    <source>
        <dbReference type="Google" id="ProtNLM"/>
    </source>
</evidence>
<accession>A0ABQ6MEN3</accession>
<feature type="signal peptide" evidence="2">
    <location>
        <begin position="1"/>
        <end position="24"/>
    </location>
</feature>
<evidence type="ECO:0000313" key="4">
    <source>
        <dbReference type="Proteomes" id="UP001165060"/>
    </source>
</evidence>
<sequence length="377" mass="40447">MISGTSVTVLIILVVLLLLPPSLPFQLPPPSLSSSRISSSSSPNRPSNSPPSPSPSSPSPDDLLASARALRESAASLESTLPRSDPLASPPPPPAPPRVLLLGANGRLGSRVARALLRTYPLKSLTCGVHDARRSNTLSYEVGAEDGRGSLGAAWSEDREATFEFDPAMANYNLDKALVTEVELLSPSSCAAAVSGADVVVFVATDFDGATPRSLRPQLDLGLLFRAVRDPLKGRVEIEGVRNVLESFQAELRRRPEEKGRRANFVLVSSAPGAVGDFVTPLGDFEKLKREGEALTLSTEFPDVDPVVLSFSKFDENMVEEGLPLRVSEEPAPEGGERMRRINRRDAAGAVVEALEQKEWVGKRVYVHTKIKGEVTA</sequence>
<dbReference type="InterPro" id="IPR036291">
    <property type="entry name" value="NAD(P)-bd_dom_sf"/>
</dbReference>
<gene>
    <name evidence="3" type="ORF">TeGR_g385</name>
</gene>
<feature type="region of interest" description="Disordered" evidence="1">
    <location>
        <begin position="29"/>
        <end position="102"/>
    </location>
</feature>
<feature type="chain" id="PRO_5046260041" description="NAD(P)-binding domain-containing protein" evidence="2">
    <location>
        <begin position="25"/>
        <end position="377"/>
    </location>
</feature>
<dbReference type="Gene3D" id="3.40.50.720">
    <property type="entry name" value="NAD(P)-binding Rossmann-like Domain"/>
    <property type="match status" value="1"/>
</dbReference>
<name>A0ABQ6MEN3_9STRA</name>
<comment type="caution">
    <text evidence="3">The sequence shown here is derived from an EMBL/GenBank/DDBJ whole genome shotgun (WGS) entry which is preliminary data.</text>
</comment>